<feature type="domain" description="TonB-dependent receptor plug" evidence="11">
    <location>
        <begin position="96"/>
        <end position="200"/>
    </location>
</feature>
<dbReference type="SUPFAM" id="SSF56935">
    <property type="entry name" value="Porins"/>
    <property type="match status" value="1"/>
</dbReference>
<reference evidence="13" key="1">
    <citation type="journal article" date="2019" name="Int. J. Syst. Evol. Microbiol.">
        <title>The Global Catalogue of Microorganisms (GCM) 10K type strain sequencing project: providing services to taxonomists for standard genome sequencing and annotation.</title>
        <authorList>
            <consortium name="The Broad Institute Genomics Platform"/>
            <consortium name="The Broad Institute Genome Sequencing Center for Infectious Disease"/>
            <person name="Wu L."/>
            <person name="Ma J."/>
        </authorList>
    </citation>
    <scope>NUCLEOTIDE SEQUENCE [LARGE SCALE GENOMIC DNA]</scope>
    <source>
        <strain evidence="13">JCM 17664</strain>
    </source>
</reference>
<keyword evidence="12" id="KW-0675">Receptor</keyword>
<keyword evidence="4 8" id="KW-0812">Transmembrane</keyword>
<dbReference type="InterPro" id="IPR008969">
    <property type="entry name" value="CarboxyPept-like_regulatory"/>
</dbReference>
<evidence type="ECO:0000313" key="12">
    <source>
        <dbReference type="EMBL" id="GAA4307696.1"/>
    </source>
</evidence>
<sequence>MAKGVTGTVTSKDGRPLAGVTVALKGTSVGTRTDEKGAYSLTIPDTIPTPVLVFSYVGYLKKEEPVNNRSAVNVVLQEDVKSLEQLVVVGYGTQKKVNLTGAVGTASGERLENRSIANVGEGLQGVVPNLNVTVRNGDPAASPGFNVRGFTSINGGGPLILVDGVPMDINRINPADIKSVSVLKDASAAAVYGARAAYGVILVETKSGQRGKVHISLNTQWSLAKPIFKADVISDPYQFVSIENVASMRTNGVPAYDSNMVAGTKAWSEHPETAPEWGVVNGVLRFYGYNNYQNKLLTDFAPTNQHDLSISGGSENADYYVSAGYLTKDGYLRYNNTNFKRYNILMKGDFKVNKWLQLNEKVVFNSQNNNQPHFYNWDVNINSLARVSPIQPIQFPDLPQYLEPGDHDKYAQYIGMYFGGTNFYPYLLDGGRTTFANNDTWLTTGATITPLKGLTIKSDFSYEIFNRNYQDVASKIDIVDADLTNPTPVSHGFSDPDWIENQNQYNRYYVFNVYGEYAFDFLADHHVTATIGFNQEWGQNKYVVARAYSLISPSVTDIHATTGDQQTNGSSSEVALRGAFYRLKYNYQDRYLLEADGRYDGTSRFPEKDRFGFFPSFSAGWRISNEHFMEGTRRWLDNLKIRASYGSLGNQLLTDNNNNPLYYPYIPTLGSGTAPYIMSGDSRIPYVSAPGLVSPSLTWETVVSKNIGLDFTLLQQRLDVSLDAYTRDTKDMLMRKEYPDILGADAPQTNAADLRTKGWEASLTWHDKIKSDFSYDITLSLSDWTSEITRYENPSGNIDDYYVGKKIGAIWGYKTVGIFQSQEDVDKAVDQSKIGANWQPGDIQYADLNGDGEISPGSRTLDDHGDLTVIGNNTPRYQFGLNINLNYKNWRLTTFFQGVGKRKIWPQAGNWTWFFPFNSGYLEKWAVTDTWSEDNRDAYFYAPYYAYNDKKNVQTQSRFLQNAAYMRLKNITLSYELPRQLINKIGLEQVEVYFTGMNLWEFSRIRRPLDPESIPEVTAETNGAIEYPMQRIYTLGARISL</sequence>
<dbReference type="Gene3D" id="2.170.130.10">
    <property type="entry name" value="TonB-dependent receptor, plug domain"/>
    <property type="match status" value="1"/>
</dbReference>
<dbReference type="InterPro" id="IPR036942">
    <property type="entry name" value="Beta-barrel_TonB_sf"/>
</dbReference>
<evidence type="ECO:0000259" key="10">
    <source>
        <dbReference type="Pfam" id="PF00593"/>
    </source>
</evidence>
<organism evidence="12 13">
    <name type="scientific">Compostibacter hankyongensis</name>
    <dbReference type="NCBI Taxonomy" id="1007089"/>
    <lineage>
        <taxon>Bacteria</taxon>
        <taxon>Pseudomonadati</taxon>
        <taxon>Bacteroidota</taxon>
        <taxon>Chitinophagia</taxon>
        <taxon>Chitinophagales</taxon>
        <taxon>Chitinophagaceae</taxon>
        <taxon>Compostibacter</taxon>
    </lineage>
</organism>
<dbReference type="Proteomes" id="UP001501207">
    <property type="component" value="Unassembled WGS sequence"/>
</dbReference>
<keyword evidence="3 8" id="KW-1134">Transmembrane beta strand</keyword>
<dbReference type="NCBIfam" id="TIGR04057">
    <property type="entry name" value="SusC_RagA_signa"/>
    <property type="match status" value="1"/>
</dbReference>
<dbReference type="Pfam" id="PF00593">
    <property type="entry name" value="TonB_dep_Rec_b-barrel"/>
    <property type="match status" value="1"/>
</dbReference>
<dbReference type="NCBIfam" id="TIGR04056">
    <property type="entry name" value="OMP_RagA_SusC"/>
    <property type="match status" value="1"/>
</dbReference>
<dbReference type="InterPro" id="IPR039426">
    <property type="entry name" value="TonB-dep_rcpt-like"/>
</dbReference>
<feature type="domain" description="TonB-dependent receptor-like beta-barrel" evidence="10">
    <location>
        <begin position="415"/>
        <end position="999"/>
    </location>
</feature>
<keyword evidence="13" id="KW-1185">Reference proteome</keyword>
<accession>A0ABP8FNP4</accession>
<dbReference type="InterPro" id="IPR037066">
    <property type="entry name" value="Plug_dom_sf"/>
</dbReference>
<keyword evidence="2 8" id="KW-0813">Transport</keyword>
<dbReference type="Gene3D" id="2.40.170.20">
    <property type="entry name" value="TonB-dependent receptor, beta-barrel domain"/>
    <property type="match status" value="1"/>
</dbReference>
<protein>
    <submittedName>
        <fullName evidence="12">TonB-dependent receptor</fullName>
    </submittedName>
</protein>
<dbReference type="SUPFAM" id="SSF49464">
    <property type="entry name" value="Carboxypeptidase regulatory domain-like"/>
    <property type="match status" value="1"/>
</dbReference>
<dbReference type="PROSITE" id="PS52016">
    <property type="entry name" value="TONB_DEPENDENT_REC_3"/>
    <property type="match status" value="1"/>
</dbReference>
<evidence type="ECO:0000256" key="8">
    <source>
        <dbReference type="PROSITE-ProRule" id="PRU01360"/>
    </source>
</evidence>
<comment type="similarity">
    <text evidence="8 9">Belongs to the TonB-dependent receptor family.</text>
</comment>
<dbReference type="InterPro" id="IPR023997">
    <property type="entry name" value="TonB-dep_OMP_SusC/RagA_CS"/>
</dbReference>
<evidence type="ECO:0000256" key="9">
    <source>
        <dbReference type="RuleBase" id="RU003357"/>
    </source>
</evidence>
<name>A0ABP8FNP4_9BACT</name>
<evidence type="ECO:0000259" key="11">
    <source>
        <dbReference type="Pfam" id="PF07715"/>
    </source>
</evidence>
<evidence type="ECO:0000256" key="5">
    <source>
        <dbReference type="ARBA" id="ARBA00023077"/>
    </source>
</evidence>
<dbReference type="Pfam" id="PF13715">
    <property type="entry name" value="CarbopepD_reg_2"/>
    <property type="match status" value="1"/>
</dbReference>
<keyword evidence="6 8" id="KW-0472">Membrane</keyword>
<evidence type="ECO:0000313" key="13">
    <source>
        <dbReference type="Proteomes" id="UP001501207"/>
    </source>
</evidence>
<gene>
    <name evidence="12" type="ORF">GCM10023143_14560</name>
</gene>
<dbReference type="InterPro" id="IPR000531">
    <property type="entry name" value="Beta-barrel_TonB"/>
</dbReference>
<evidence type="ECO:0000256" key="2">
    <source>
        <dbReference type="ARBA" id="ARBA00022448"/>
    </source>
</evidence>
<evidence type="ECO:0000256" key="1">
    <source>
        <dbReference type="ARBA" id="ARBA00004571"/>
    </source>
</evidence>
<keyword evidence="7 8" id="KW-0998">Cell outer membrane</keyword>
<dbReference type="InterPro" id="IPR012910">
    <property type="entry name" value="Plug_dom"/>
</dbReference>
<dbReference type="Gene3D" id="2.60.40.1120">
    <property type="entry name" value="Carboxypeptidase-like, regulatory domain"/>
    <property type="match status" value="1"/>
</dbReference>
<dbReference type="EMBL" id="BAABFN010000002">
    <property type="protein sequence ID" value="GAA4307696.1"/>
    <property type="molecule type" value="Genomic_DNA"/>
</dbReference>
<evidence type="ECO:0000256" key="6">
    <source>
        <dbReference type="ARBA" id="ARBA00023136"/>
    </source>
</evidence>
<dbReference type="InterPro" id="IPR023996">
    <property type="entry name" value="TonB-dep_OMP_SusC/RagA"/>
</dbReference>
<evidence type="ECO:0000256" key="7">
    <source>
        <dbReference type="ARBA" id="ARBA00023237"/>
    </source>
</evidence>
<dbReference type="Pfam" id="PF07715">
    <property type="entry name" value="Plug"/>
    <property type="match status" value="1"/>
</dbReference>
<keyword evidence="5 9" id="KW-0798">TonB box</keyword>
<comment type="subcellular location">
    <subcellularLocation>
        <location evidence="1 8">Cell outer membrane</location>
        <topology evidence="1 8">Multi-pass membrane protein</topology>
    </subcellularLocation>
</comment>
<comment type="caution">
    <text evidence="12">The sequence shown here is derived from an EMBL/GenBank/DDBJ whole genome shotgun (WGS) entry which is preliminary data.</text>
</comment>
<evidence type="ECO:0000256" key="4">
    <source>
        <dbReference type="ARBA" id="ARBA00022692"/>
    </source>
</evidence>
<proteinExistence type="inferred from homology"/>
<evidence type="ECO:0000256" key="3">
    <source>
        <dbReference type="ARBA" id="ARBA00022452"/>
    </source>
</evidence>